<organism evidence="2">
    <name type="scientific">Fructobacillus tropaeoli</name>
    <dbReference type="NCBI Taxonomy" id="709323"/>
    <lineage>
        <taxon>Bacteria</taxon>
        <taxon>Bacillati</taxon>
        <taxon>Bacillota</taxon>
        <taxon>Bacilli</taxon>
        <taxon>Lactobacillales</taxon>
        <taxon>Lactobacillaceae</taxon>
        <taxon>Fructobacillus</taxon>
    </lineage>
</organism>
<name>A0A3F3HB54_9LACO</name>
<evidence type="ECO:0000256" key="1">
    <source>
        <dbReference type="SAM" id="MobiDB-lite"/>
    </source>
</evidence>
<reference evidence="2" key="1">
    <citation type="journal article" date="2015" name="BMC Genomics">
        <title>Comparative genomics of Fructobacillus spp. and Leuconostoc spp. reveals niche-specific evolution of Fructobacillus spp.</title>
        <authorList>
            <person name="Endo A."/>
            <person name="Tanizawa Y."/>
            <person name="Tanaka N."/>
            <person name="Maeno S."/>
            <person name="Kumar H."/>
            <person name="Shiwa Y."/>
            <person name="Okada S."/>
            <person name="Yoshikawa H."/>
            <person name="Dicks L."/>
            <person name="Nakagawa J."/>
            <person name="Arita M."/>
        </authorList>
    </citation>
    <scope>NUCLEOTIDE SEQUENCE [LARGE SCALE GENOMIC DNA]</scope>
    <source>
        <strain evidence="2">F214-1</strain>
    </source>
</reference>
<sequence length="123" mass="12685">MNQATAAISAVEVNDDQAQTKLASALATGTQQIQDSHQQGPAVSSHADDWQKAVTATADQVKDEINADPTLTSADRSCQVASVQQTLANTLATLQAVTIVQSGETAVSNGQTALSALHVAGWQ</sequence>
<dbReference type="RefSeq" id="WP_059393058.1">
    <property type="nucleotide sequence ID" value="NZ_DF968078.1"/>
</dbReference>
<dbReference type="Proteomes" id="UP000064514">
    <property type="component" value="Unassembled WGS sequence"/>
</dbReference>
<gene>
    <name evidence="2" type="ORF">FTRO_0010620</name>
</gene>
<dbReference type="AlphaFoldDB" id="A0A3F3HB54"/>
<evidence type="ECO:0000313" key="2">
    <source>
        <dbReference type="EMBL" id="GAP03519.1"/>
    </source>
</evidence>
<feature type="region of interest" description="Disordered" evidence="1">
    <location>
        <begin position="30"/>
        <end position="50"/>
    </location>
</feature>
<dbReference type="EMBL" id="DF968078">
    <property type="protein sequence ID" value="GAP03519.1"/>
    <property type="molecule type" value="Genomic_DNA"/>
</dbReference>
<protein>
    <submittedName>
        <fullName evidence="2">LPXTG-motif cell wall anchor domain protein</fullName>
    </submittedName>
</protein>
<dbReference type="STRING" id="709323.GCA_001047135_00061"/>
<proteinExistence type="predicted"/>
<accession>A0A3F3HB54</accession>
<feature type="compositionally biased region" description="Polar residues" evidence="1">
    <location>
        <begin position="30"/>
        <end position="42"/>
    </location>
</feature>